<dbReference type="InterPro" id="IPR046960">
    <property type="entry name" value="PPR_At4g14850-like_plant"/>
</dbReference>
<accession>A0A9D4Z9C6</accession>
<evidence type="ECO:0008006" key="5">
    <source>
        <dbReference type="Google" id="ProtNLM"/>
    </source>
</evidence>
<feature type="repeat" description="PPR" evidence="2">
    <location>
        <begin position="128"/>
        <end position="162"/>
    </location>
</feature>
<feature type="repeat" description="PPR" evidence="2">
    <location>
        <begin position="536"/>
        <end position="570"/>
    </location>
</feature>
<dbReference type="Proteomes" id="UP000886520">
    <property type="component" value="Chromosome 19"/>
</dbReference>
<feature type="repeat" description="PPR" evidence="2">
    <location>
        <begin position="332"/>
        <end position="366"/>
    </location>
</feature>
<evidence type="ECO:0000313" key="4">
    <source>
        <dbReference type="Proteomes" id="UP000886520"/>
    </source>
</evidence>
<feature type="repeat" description="PPR" evidence="2">
    <location>
        <begin position="434"/>
        <end position="468"/>
    </location>
</feature>
<dbReference type="FunFam" id="1.25.40.10:FF:000031">
    <property type="entry name" value="Pentatricopeptide repeat-containing protein mitochondrial"/>
    <property type="match status" value="3"/>
</dbReference>
<dbReference type="PANTHER" id="PTHR47926">
    <property type="entry name" value="PENTATRICOPEPTIDE REPEAT-CONTAINING PROTEIN"/>
    <property type="match status" value="1"/>
</dbReference>
<evidence type="ECO:0000313" key="3">
    <source>
        <dbReference type="EMBL" id="KAI5065527.1"/>
    </source>
</evidence>
<dbReference type="Pfam" id="PF01535">
    <property type="entry name" value="PPR"/>
    <property type="match status" value="2"/>
</dbReference>
<comment type="caution">
    <text evidence="3">The sequence shown here is derived from an EMBL/GenBank/DDBJ whole genome shotgun (WGS) entry which is preliminary data.</text>
</comment>
<dbReference type="Gene3D" id="1.25.40.10">
    <property type="entry name" value="Tetratricopeptide repeat domain"/>
    <property type="match status" value="5"/>
</dbReference>
<dbReference type="OrthoDB" id="308440at2759"/>
<name>A0A9D4Z9C6_ADICA</name>
<dbReference type="GO" id="GO:0009451">
    <property type="term" value="P:RNA modification"/>
    <property type="evidence" value="ECO:0007669"/>
    <property type="project" value="InterPro"/>
</dbReference>
<feature type="repeat" description="PPR" evidence="2">
    <location>
        <begin position="230"/>
        <end position="264"/>
    </location>
</feature>
<sequence>MPAIALHQLERFAVSRGGLFVGRGLKSTQQEDIHNHSDAEEEQFVDLEVEPAVSQDINSRDKFSMAAHLKACGDQHDIFEGVRLHADILKRGLLQISAYVGNNLISMYAKCGYLASAEQVLSELPVRDVVSWNALLSGFCQHGRAQDALYCVECMQGEGIFPNRVTFLCVLKACGSIRATQRGKFVHAEIARQGLLANNIVLGNALVDMYAKCGAFNEAQQVLDELPVQNVVSWTALITGYAQHGHGHQALDCFIQMRQKGLSPNAVTFSCILKACGSLKAVKRGEILHAEVVRKGLLGEDVVLGNSLVDMYVKCGQLVKAQQVFDTLPSKNIVSWNTLIAGYSLHGHGERVLMLFEQMRRNNLNFDVVSLVCVLNACGSIRELEKGKDIHAEVVKQGLSEQLSMLGNALLDMYAKCGAFAEAQTVFDELPVKDVVSWTALIVGYYQHELGVKALDCFEQMKREGFAPDAVTFACVFKACGSIGAVEKGKEIHSEVAFDGSLGDVTVVGSALVEMYAQCGALVKAQEVFDELPVQDVTSWNVLIAGYAQIGYYDIVFDLFNKLLEDGIQPNADTFFVLLNACNGSGLIDEGQMYYNTMNAKFNVTPTLEHHICMVYLLGLAGQFNEAITMIKKLPSSHCFQIWYSLLSACQQWGNEKFAKLAFQKALIAEKRDAVTMPA</sequence>
<gene>
    <name evidence="3" type="ORF">GOP47_0020222</name>
</gene>
<dbReference type="FunFam" id="1.25.40.10:FF:000381">
    <property type="entry name" value="Pentatricopeptide repeat-containing protein"/>
    <property type="match status" value="1"/>
</dbReference>
<dbReference type="PANTHER" id="PTHR47926:SF382">
    <property type="entry name" value="PENTACOTRIPEPTIDE-REPEAT REGION OF PRORP DOMAIN-CONTAINING PROTEIN"/>
    <property type="match status" value="1"/>
</dbReference>
<dbReference type="NCBIfam" id="TIGR00756">
    <property type="entry name" value="PPR"/>
    <property type="match status" value="5"/>
</dbReference>
<dbReference type="PROSITE" id="PS51375">
    <property type="entry name" value="PPR"/>
    <property type="match status" value="5"/>
</dbReference>
<proteinExistence type="predicted"/>
<dbReference type="InterPro" id="IPR011990">
    <property type="entry name" value="TPR-like_helical_dom_sf"/>
</dbReference>
<dbReference type="EMBL" id="JABFUD020000019">
    <property type="protein sequence ID" value="KAI5065527.1"/>
    <property type="molecule type" value="Genomic_DNA"/>
</dbReference>
<dbReference type="GO" id="GO:0003723">
    <property type="term" value="F:RNA binding"/>
    <property type="evidence" value="ECO:0007669"/>
    <property type="project" value="InterPro"/>
</dbReference>
<dbReference type="InterPro" id="IPR002885">
    <property type="entry name" value="PPR_rpt"/>
</dbReference>
<dbReference type="GO" id="GO:0048731">
    <property type="term" value="P:system development"/>
    <property type="evidence" value="ECO:0007669"/>
    <property type="project" value="UniProtKB-ARBA"/>
</dbReference>
<evidence type="ECO:0000256" key="2">
    <source>
        <dbReference type="PROSITE-ProRule" id="PRU00708"/>
    </source>
</evidence>
<evidence type="ECO:0000256" key="1">
    <source>
        <dbReference type="ARBA" id="ARBA00022737"/>
    </source>
</evidence>
<dbReference type="FunFam" id="1.25.40.10:FF:000158">
    <property type="entry name" value="pentatricopeptide repeat-containing protein At2g33680"/>
    <property type="match status" value="1"/>
</dbReference>
<keyword evidence="4" id="KW-1185">Reference proteome</keyword>
<keyword evidence="1" id="KW-0677">Repeat</keyword>
<protein>
    <recommendedName>
        <fullName evidence="5">Pentatricopeptide repeat-containing protein</fullName>
    </recommendedName>
</protein>
<organism evidence="3 4">
    <name type="scientific">Adiantum capillus-veneris</name>
    <name type="common">Maidenhair fern</name>
    <dbReference type="NCBI Taxonomy" id="13818"/>
    <lineage>
        <taxon>Eukaryota</taxon>
        <taxon>Viridiplantae</taxon>
        <taxon>Streptophyta</taxon>
        <taxon>Embryophyta</taxon>
        <taxon>Tracheophyta</taxon>
        <taxon>Polypodiopsida</taxon>
        <taxon>Polypodiidae</taxon>
        <taxon>Polypodiales</taxon>
        <taxon>Pteridineae</taxon>
        <taxon>Pteridaceae</taxon>
        <taxon>Vittarioideae</taxon>
        <taxon>Adiantum</taxon>
    </lineage>
</organism>
<dbReference type="AlphaFoldDB" id="A0A9D4Z9C6"/>
<reference evidence="3" key="1">
    <citation type="submission" date="2021-01" db="EMBL/GenBank/DDBJ databases">
        <title>Adiantum capillus-veneris genome.</title>
        <authorList>
            <person name="Fang Y."/>
            <person name="Liao Q."/>
        </authorList>
    </citation>
    <scope>NUCLEOTIDE SEQUENCE</scope>
    <source>
        <strain evidence="3">H3</strain>
        <tissue evidence="3">Leaf</tissue>
    </source>
</reference>
<dbReference type="Pfam" id="PF13041">
    <property type="entry name" value="PPR_2"/>
    <property type="match status" value="5"/>
</dbReference>